<keyword evidence="3" id="KW-0012">Acyltransferase</keyword>
<keyword evidence="2" id="KW-0808">Transferase</keyword>
<dbReference type="InterPro" id="IPR023213">
    <property type="entry name" value="CAT-like_dom_sf"/>
</dbReference>
<evidence type="ECO:0000313" key="5">
    <source>
        <dbReference type="Proteomes" id="UP001634393"/>
    </source>
</evidence>
<proteinExistence type="inferred from homology"/>
<evidence type="ECO:0000256" key="3">
    <source>
        <dbReference type="ARBA" id="ARBA00023315"/>
    </source>
</evidence>
<gene>
    <name evidence="4" type="ORF">ACJIZ3_025025</name>
</gene>
<evidence type="ECO:0000313" key="4">
    <source>
        <dbReference type="EMBL" id="KAL3840434.1"/>
    </source>
</evidence>
<organism evidence="4 5">
    <name type="scientific">Penstemon smallii</name>
    <dbReference type="NCBI Taxonomy" id="265156"/>
    <lineage>
        <taxon>Eukaryota</taxon>
        <taxon>Viridiplantae</taxon>
        <taxon>Streptophyta</taxon>
        <taxon>Embryophyta</taxon>
        <taxon>Tracheophyta</taxon>
        <taxon>Spermatophyta</taxon>
        <taxon>Magnoliopsida</taxon>
        <taxon>eudicotyledons</taxon>
        <taxon>Gunneridae</taxon>
        <taxon>Pentapetalae</taxon>
        <taxon>asterids</taxon>
        <taxon>lamiids</taxon>
        <taxon>Lamiales</taxon>
        <taxon>Plantaginaceae</taxon>
        <taxon>Cheloneae</taxon>
        <taxon>Penstemon</taxon>
    </lineage>
</organism>
<evidence type="ECO:0000256" key="1">
    <source>
        <dbReference type="ARBA" id="ARBA00009861"/>
    </source>
</evidence>
<reference evidence="4 5" key="1">
    <citation type="submission" date="2024-12" db="EMBL/GenBank/DDBJ databases">
        <title>The unique morphological basis and parallel evolutionary history of personate flowers in Penstemon.</title>
        <authorList>
            <person name="Depatie T.H."/>
            <person name="Wessinger C.A."/>
        </authorList>
    </citation>
    <scope>NUCLEOTIDE SEQUENCE [LARGE SCALE GENOMIC DNA]</scope>
    <source>
        <strain evidence="4">WTNN_2</strain>
        <tissue evidence="4">Leaf</tissue>
    </source>
</reference>
<comment type="similarity">
    <text evidence="1">Belongs to the plant acyltransferase family.</text>
</comment>
<sequence>MMRRSFSLLKWKQVTSSPRLNPFQKHNNRFLFSFGPGRNNSSGNQDSRIISFQGNAFFLSSNQQHSHFSSPVPSFSNWNEVQGTNRVDVEIISKQKIKPAFPTPLEWKTYKISILDQLNPNIYSPMIYFFPNNHQNSHLNINDLTSQKRHLLKQSLSETLTSFYPLAGKIQGNSHIECNDDGLYYVEAKVSTHLSNFLKISDNKKINNLLPFHPNSIELLFNTSVAMVQVNIFDCGGIAIGLYTSQKIIDTQSQITFLKAWAAQASRSSQVEIRPSYISPHLFLQNPALPEIASFTMRPILSELGKGRVTKRFLFNASSLILLKEKANHESCSDVMIVTGLIWKCFMDASEEKSGLKRPSILSLDVDLRARNSPPLSPYAIGNVSWGAIARCGMENNERELHSVVCKLGNAVDEINGDFVEGIKGEEGFIRLCEILNEFRELNSNKKVEYMGVTSLCNGGIYEVDFGWGKPSWACVGSANLGVHGLMNRVFLMDTRSGDGIEAWVTLSEKHMAILERAYELLRFGSLLAN</sequence>
<evidence type="ECO:0000256" key="2">
    <source>
        <dbReference type="ARBA" id="ARBA00022679"/>
    </source>
</evidence>
<dbReference type="GO" id="GO:0016746">
    <property type="term" value="F:acyltransferase activity"/>
    <property type="evidence" value="ECO:0007669"/>
    <property type="project" value="UniProtKB-KW"/>
</dbReference>
<dbReference type="AlphaFoldDB" id="A0ABD3TTG1"/>
<dbReference type="Gene3D" id="3.30.559.10">
    <property type="entry name" value="Chloramphenicol acetyltransferase-like domain"/>
    <property type="match status" value="2"/>
</dbReference>
<accession>A0ABD3TTG1</accession>
<protein>
    <submittedName>
        <fullName evidence="4">Uncharacterized protein</fullName>
    </submittedName>
</protein>
<comment type="caution">
    <text evidence="4">The sequence shown here is derived from an EMBL/GenBank/DDBJ whole genome shotgun (WGS) entry which is preliminary data.</text>
</comment>
<dbReference type="PANTHER" id="PTHR31623:SF122">
    <property type="entry name" value="HXXXD-TYPE ACYL-TRANSFERASE FAMILY PROTEIN"/>
    <property type="match status" value="1"/>
</dbReference>
<name>A0ABD3TTG1_9LAMI</name>
<dbReference type="Pfam" id="PF02458">
    <property type="entry name" value="Transferase"/>
    <property type="match status" value="1"/>
</dbReference>
<dbReference type="PANTHER" id="PTHR31623">
    <property type="entry name" value="F21J9.9"/>
    <property type="match status" value="1"/>
</dbReference>
<dbReference type="EMBL" id="JBJXBP010000003">
    <property type="protein sequence ID" value="KAL3840434.1"/>
    <property type="molecule type" value="Genomic_DNA"/>
</dbReference>
<dbReference type="Proteomes" id="UP001634393">
    <property type="component" value="Unassembled WGS sequence"/>
</dbReference>
<keyword evidence="5" id="KW-1185">Reference proteome</keyword>